<feature type="signal peptide" evidence="7">
    <location>
        <begin position="1"/>
        <end position="26"/>
    </location>
</feature>
<organism evidence="8 9">
    <name type="scientific">Ceratodon purpureus</name>
    <name type="common">Fire moss</name>
    <name type="synonym">Dicranum purpureum</name>
    <dbReference type="NCBI Taxonomy" id="3225"/>
    <lineage>
        <taxon>Eukaryota</taxon>
        <taxon>Viridiplantae</taxon>
        <taxon>Streptophyta</taxon>
        <taxon>Embryophyta</taxon>
        <taxon>Bryophyta</taxon>
        <taxon>Bryophytina</taxon>
        <taxon>Bryopsida</taxon>
        <taxon>Dicranidae</taxon>
        <taxon>Pseudoditrichales</taxon>
        <taxon>Ditrichaceae</taxon>
        <taxon>Ceratodon</taxon>
    </lineage>
</organism>
<comment type="similarity">
    <text evidence="2">Belongs to the 'GDSL' lipolytic enzyme family.</text>
</comment>
<evidence type="ECO:0000256" key="4">
    <source>
        <dbReference type="ARBA" id="ARBA00022729"/>
    </source>
</evidence>
<keyword evidence="3" id="KW-0964">Secreted</keyword>
<dbReference type="InterPro" id="IPR036514">
    <property type="entry name" value="SGNH_hydro_sf"/>
</dbReference>
<evidence type="ECO:0000256" key="2">
    <source>
        <dbReference type="ARBA" id="ARBA00008668"/>
    </source>
</evidence>
<keyword evidence="6" id="KW-0442">Lipid degradation</keyword>
<keyword evidence="4 7" id="KW-0732">Signal</keyword>
<evidence type="ECO:0000313" key="8">
    <source>
        <dbReference type="EMBL" id="KAG0580855.1"/>
    </source>
</evidence>
<gene>
    <name evidence="8" type="ORF">KC19_4G205400</name>
</gene>
<proteinExistence type="inferred from homology"/>
<reference evidence="8" key="1">
    <citation type="submission" date="2020-06" db="EMBL/GenBank/DDBJ databases">
        <title>WGS assembly of Ceratodon purpureus strain R40.</title>
        <authorList>
            <person name="Carey S.B."/>
            <person name="Jenkins J."/>
            <person name="Shu S."/>
            <person name="Lovell J.T."/>
            <person name="Sreedasyam A."/>
            <person name="Maumus F."/>
            <person name="Tiley G.P."/>
            <person name="Fernandez-Pozo N."/>
            <person name="Barry K."/>
            <person name="Chen C."/>
            <person name="Wang M."/>
            <person name="Lipzen A."/>
            <person name="Daum C."/>
            <person name="Saski C.A."/>
            <person name="Payton A.C."/>
            <person name="Mcbreen J.C."/>
            <person name="Conrad R.E."/>
            <person name="Kollar L.M."/>
            <person name="Olsson S."/>
            <person name="Huttunen S."/>
            <person name="Landis J.B."/>
            <person name="Wickett N.J."/>
            <person name="Johnson M.G."/>
            <person name="Rensing S.A."/>
            <person name="Grimwood J."/>
            <person name="Schmutz J."/>
            <person name="Mcdaniel S.F."/>
        </authorList>
    </citation>
    <scope>NUCLEOTIDE SEQUENCE</scope>
    <source>
        <strain evidence="8">R40</strain>
    </source>
</reference>
<dbReference type="PANTHER" id="PTHR45650:SF81">
    <property type="match status" value="1"/>
</dbReference>
<evidence type="ECO:0000313" key="9">
    <source>
        <dbReference type="Proteomes" id="UP000822688"/>
    </source>
</evidence>
<dbReference type="InterPro" id="IPR035669">
    <property type="entry name" value="SGNH_plant_lipase-like"/>
</dbReference>
<comment type="subcellular location">
    <subcellularLocation>
        <location evidence="1">Secreted</location>
    </subcellularLocation>
</comment>
<dbReference type="GO" id="GO:0005576">
    <property type="term" value="C:extracellular region"/>
    <property type="evidence" value="ECO:0007669"/>
    <property type="project" value="UniProtKB-SubCell"/>
</dbReference>
<protein>
    <submittedName>
        <fullName evidence="8">Uncharacterized protein</fullName>
    </submittedName>
</protein>
<keyword evidence="6" id="KW-0443">Lipid metabolism</keyword>
<dbReference type="Gene3D" id="3.40.50.1110">
    <property type="entry name" value="SGNH hydrolase"/>
    <property type="match status" value="1"/>
</dbReference>
<dbReference type="Pfam" id="PF00657">
    <property type="entry name" value="Lipase_GDSL"/>
    <property type="match status" value="1"/>
</dbReference>
<accession>A0A8T0ID03</accession>
<dbReference type="CDD" id="cd01837">
    <property type="entry name" value="SGNH_plant_lipase_like"/>
    <property type="match status" value="1"/>
</dbReference>
<sequence length="370" mass="40312">MAMHRHLLVITVLQYFPLYLMSGISAAPKPSFPAVWVFGDSLVDSGNNNYVLLALAKANLPPNGIDFPTHHATGRFCNGKHSIDILCEYMGLPYPPPAKAPSSRGFAILKGLNYASGAGGILNGTGANYIDRISFNEQIVLFQQTIRELNHLLGEAAAKDLLRNSLFASIFGSNDYINNYILESNNASRIQYTPSQYVDLLISTYKTQLTTVYNLGARKFVVSAVGPLGCIPSRLAIGSVDGSCVASVNELVLGFNNALKPLLLELTQTLPGSMFLYGNAYDAVYDLIQDPSPAGFNVVNRGCCGAGKYNGALPCLPVVERICTNRNEYIFWDAYHPTQAFNEILGRRTFLGPPSDISPMNIQQLSMLQL</sequence>
<dbReference type="InterPro" id="IPR051238">
    <property type="entry name" value="GDSL_esterase/lipase"/>
</dbReference>
<dbReference type="EMBL" id="CM026424">
    <property type="protein sequence ID" value="KAG0580855.1"/>
    <property type="molecule type" value="Genomic_DNA"/>
</dbReference>
<name>A0A8T0ID03_CERPU</name>
<dbReference type="GO" id="GO:0016042">
    <property type="term" value="P:lipid catabolic process"/>
    <property type="evidence" value="ECO:0007669"/>
    <property type="project" value="UniProtKB-KW"/>
</dbReference>
<dbReference type="AlphaFoldDB" id="A0A8T0ID03"/>
<comment type="caution">
    <text evidence="8">The sequence shown here is derived from an EMBL/GenBank/DDBJ whole genome shotgun (WGS) entry which is preliminary data.</text>
</comment>
<dbReference type="PANTHER" id="PTHR45650">
    <property type="entry name" value="GDSL-LIKE LIPASE/ACYLHYDROLASE-RELATED"/>
    <property type="match status" value="1"/>
</dbReference>
<evidence type="ECO:0000256" key="1">
    <source>
        <dbReference type="ARBA" id="ARBA00004613"/>
    </source>
</evidence>
<evidence type="ECO:0000256" key="5">
    <source>
        <dbReference type="ARBA" id="ARBA00022801"/>
    </source>
</evidence>
<evidence type="ECO:0000256" key="3">
    <source>
        <dbReference type="ARBA" id="ARBA00022525"/>
    </source>
</evidence>
<dbReference type="Proteomes" id="UP000822688">
    <property type="component" value="Chromosome 4"/>
</dbReference>
<evidence type="ECO:0000256" key="7">
    <source>
        <dbReference type="SAM" id="SignalP"/>
    </source>
</evidence>
<dbReference type="GO" id="GO:0016788">
    <property type="term" value="F:hydrolase activity, acting on ester bonds"/>
    <property type="evidence" value="ECO:0007669"/>
    <property type="project" value="InterPro"/>
</dbReference>
<dbReference type="InterPro" id="IPR001087">
    <property type="entry name" value="GDSL"/>
</dbReference>
<keyword evidence="9" id="KW-1185">Reference proteome</keyword>
<keyword evidence="5" id="KW-0378">Hydrolase</keyword>
<feature type="chain" id="PRO_5035884444" evidence="7">
    <location>
        <begin position="27"/>
        <end position="370"/>
    </location>
</feature>
<evidence type="ECO:0000256" key="6">
    <source>
        <dbReference type="ARBA" id="ARBA00022963"/>
    </source>
</evidence>